<dbReference type="Gene3D" id="1.25.10.10">
    <property type="entry name" value="Leucine-rich Repeat Variant"/>
    <property type="match status" value="1"/>
</dbReference>
<comment type="caution">
    <text evidence="7">The sequence shown here is derived from an EMBL/GenBank/DDBJ whole genome shotgun (WGS) entry which is preliminary data.</text>
</comment>
<dbReference type="Pfam" id="PF25574">
    <property type="entry name" value="TPR_IMB1"/>
    <property type="match status" value="1"/>
</dbReference>
<name>A0A4S4EA30_CAMSN</name>
<evidence type="ECO:0000313" key="8">
    <source>
        <dbReference type="Proteomes" id="UP000306102"/>
    </source>
</evidence>
<evidence type="ECO:0000256" key="2">
    <source>
        <dbReference type="ARBA" id="ARBA00022448"/>
    </source>
</evidence>
<feature type="domain" description="Importin subunit beta-1/Transportin-1-like TPR repeats" evidence="6">
    <location>
        <begin position="1"/>
        <end position="112"/>
    </location>
</feature>
<protein>
    <recommendedName>
        <fullName evidence="6">Importin subunit beta-1/Transportin-1-like TPR repeats domain-containing protein</fullName>
    </recommendedName>
</protein>
<evidence type="ECO:0000313" key="7">
    <source>
        <dbReference type="EMBL" id="THG12544.1"/>
    </source>
</evidence>
<dbReference type="InterPro" id="IPR040122">
    <property type="entry name" value="Importin_beta"/>
</dbReference>
<keyword evidence="3" id="KW-0963">Cytoplasm</keyword>
<evidence type="ECO:0000256" key="3">
    <source>
        <dbReference type="ARBA" id="ARBA00022490"/>
    </source>
</evidence>
<keyword evidence="4" id="KW-0677">Repeat</keyword>
<dbReference type="GO" id="GO:0006606">
    <property type="term" value="P:protein import into nucleus"/>
    <property type="evidence" value="ECO:0007669"/>
    <property type="project" value="InterPro"/>
</dbReference>
<proteinExistence type="predicted"/>
<evidence type="ECO:0000256" key="5">
    <source>
        <dbReference type="ARBA" id="ARBA00022927"/>
    </source>
</evidence>
<dbReference type="EMBL" id="SDRB02006509">
    <property type="protein sequence ID" value="THG12544.1"/>
    <property type="molecule type" value="Genomic_DNA"/>
</dbReference>
<dbReference type="GO" id="GO:0005737">
    <property type="term" value="C:cytoplasm"/>
    <property type="evidence" value="ECO:0007669"/>
    <property type="project" value="UniProtKB-SubCell"/>
</dbReference>
<dbReference type="InterPro" id="IPR016024">
    <property type="entry name" value="ARM-type_fold"/>
</dbReference>
<accession>A0A4S4EA30</accession>
<dbReference type="STRING" id="542762.A0A4S4EA30"/>
<sequence length="207" mass="23085">MSEFYKYLEMGLQNFEEYQVCAISVGVVGDICRALDEKILPFCDGIMTHLLKDLSSSELHRSVKPPLFSCFGDIALAIGEHFEKYILYAIPMIQGAAEICARMDNSDEEMGFKNSKPDLMVPHAAHLLQLIELVCRERQREESVTKAAVAVLGDLADALGSNVKILLKDCSFCTEFLVECLQSDDEQLKETATWMQGMIGRVFSVCG</sequence>
<dbReference type="Proteomes" id="UP000306102">
    <property type="component" value="Unassembled WGS sequence"/>
</dbReference>
<dbReference type="SUPFAM" id="SSF48371">
    <property type="entry name" value="ARM repeat"/>
    <property type="match status" value="1"/>
</dbReference>
<evidence type="ECO:0000256" key="4">
    <source>
        <dbReference type="ARBA" id="ARBA00022737"/>
    </source>
</evidence>
<comment type="subcellular location">
    <subcellularLocation>
        <location evidence="1">Cytoplasm</location>
    </subcellularLocation>
</comment>
<dbReference type="InterPro" id="IPR011989">
    <property type="entry name" value="ARM-like"/>
</dbReference>
<gene>
    <name evidence="7" type="ORF">TEA_000023</name>
</gene>
<evidence type="ECO:0000256" key="1">
    <source>
        <dbReference type="ARBA" id="ARBA00004496"/>
    </source>
</evidence>
<evidence type="ECO:0000259" key="6">
    <source>
        <dbReference type="Pfam" id="PF25574"/>
    </source>
</evidence>
<keyword evidence="5" id="KW-0653">Protein transport</keyword>
<dbReference type="InterPro" id="IPR058584">
    <property type="entry name" value="IMB1_TNPO1-like_TPR"/>
</dbReference>
<keyword evidence="2" id="KW-0813">Transport</keyword>
<reference evidence="7 8" key="1">
    <citation type="journal article" date="2018" name="Proc. Natl. Acad. Sci. U.S.A.">
        <title>Draft genome sequence of Camellia sinensis var. sinensis provides insights into the evolution of the tea genome and tea quality.</title>
        <authorList>
            <person name="Wei C."/>
            <person name="Yang H."/>
            <person name="Wang S."/>
            <person name="Zhao J."/>
            <person name="Liu C."/>
            <person name="Gao L."/>
            <person name="Xia E."/>
            <person name="Lu Y."/>
            <person name="Tai Y."/>
            <person name="She G."/>
            <person name="Sun J."/>
            <person name="Cao H."/>
            <person name="Tong W."/>
            <person name="Gao Q."/>
            <person name="Li Y."/>
            <person name="Deng W."/>
            <person name="Jiang X."/>
            <person name="Wang W."/>
            <person name="Chen Q."/>
            <person name="Zhang S."/>
            <person name="Li H."/>
            <person name="Wu J."/>
            <person name="Wang P."/>
            <person name="Li P."/>
            <person name="Shi C."/>
            <person name="Zheng F."/>
            <person name="Jian J."/>
            <person name="Huang B."/>
            <person name="Shan D."/>
            <person name="Shi M."/>
            <person name="Fang C."/>
            <person name="Yue Y."/>
            <person name="Li F."/>
            <person name="Li D."/>
            <person name="Wei S."/>
            <person name="Han B."/>
            <person name="Jiang C."/>
            <person name="Yin Y."/>
            <person name="Xia T."/>
            <person name="Zhang Z."/>
            <person name="Bennetzen J.L."/>
            <person name="Zhao S."/>
            <person name="Wan X."/>
        </authorList>
    </citation>
    <scope>NUCLEOTIDE SEQUENCE [LARGE SCALE GENOMIC DNA]</scope>
    <source>
        <strain evidence="8">cv. Shuchazao</strain>
        <tissue evidence="7">Leaf</tissue>
    </source>
</reference>
<dbReference type="AlphaFoldDB" id="A0A4S4EA30"/>
<keyword evidence="8" id="KW-1185">Reference proteome</keyword>
<organism evidence="7 8">
    <name type="scientific">Camellia sinensis var. sinensis</name>
    <name type="common">China tea</name>
    <dbReference type="NCBI Taxonomy" id="542762"/>
    <lineage>
        <taxon>Eukaryota</taxon>
        <taxon>Viridiplantae</taxon>
        <taxon>Streptophyta</taxon>
        <taxon>Embryophyta</taxon>
        <taxon>Tracheophyta</taxon>
        <taxon>Spermatophyta</taxon>
        <taxon>Magnoliopsida</taxon>
        <taxon>eudicotyledons</taxon>
        <taxon>Gunneridae</taxon>
        <taxon>Pentapetalae</taxon>
        <taxon>asterids</taxon>
        <taxon>Ericales</taxon>
        <taxon>Theaceae</taxon>
        <taxon>Camellia</taxon>
    </lineage>
</organism>
<dbReference type="PANTHER" id="PTHR10527">
    <property type="entry name" value="IMPORTIN BETA"/>
    <property type="match status" value="1"/>
</dbReference>